<comment type="caution">
    <text evidence="1">The sequence shown here is derived from an EMBL/GenBank/DDBJ whole genome shotgun (WGS) entry which is preliminary data.</text>
</comment>
<name>A0A8J4GIK0_9CHLO</name>
<dbReference type="PROSITE" id="PS51318">
    <property type="entry name" value="TAT"/>
    <property type="match status" value="1"/>
</dbReference>
<organism evidence="1 2">
    <name type="scientific">Volvox reticuliferus</name>
    <dbReference type="NCBI Taxonomy" id="1737510"/>
    <lineage>
        <taxon>Eukaryota</taxon>
        <taxon>Viridiplantae</taxon>
        <taxon>Chlorophyta</taxon>
        <taxon>core chlorophytes</taxon>
        <taxon>Chlorophyceae</taxon>
        <taxon>CS clade</taxon>
        <taxon>Chlamydomonadales</taxon>
        <taxon>Volvocaceae</taxon>
        <taxon>Volvox</taxon>
    </lineage>
</organism>
<dbReference type="InterPro" id="IPR006311">
    <property type="entry name" value="TAT_signal"/>
</dbReference>
<protein>
    <submittedName>
        <fullName evidence="1">Uncharacterized protein</fullName>
    </submittedName>
</protein>
<dbReference type="EMBL" id="BNCQ01000027">
    <property type="protein sequence ID" value="GIM08491.1"/>
    <property type="molecule type" value="Genomic_DNA"/>
</dbReference>
<evidence type="ECO:0000313" key="1">
    <source>
        <dbReference type="EMBL" id="GIM08491.1"/>
    </source>
</evidence>
<sequence>MNDEAVVARSSRLQAAAASAASAAAASTCVPDNAMAAAEVPVAAPTAAVPAMDTEMYDSARSYWQQQLQTATTVTANWSSAAISGGINATIPKHCTPYSTCLCCQPPIYGV</sequence>
<dbReference type="Proteomes" id="UP000722791">
    <property type="component" value="Unassembled WGS sequence"/>
</dbReference>
<gene>
    <name evidence="1" type="ORF">Vretimale_12480</name>
</gene>
<proteinExistence type="predicted"/>
<accession>A0A8J4GIK0</accession>
<evidence type="ECO:0000313" key="2">
    <source>
        <dbReference type="Proteomes" id="UP000722791"/>
    </source>
</evidence>
<dbReference type="AlphaFoldDB" id="A0A8J4GIK0"/>
<reference evidence="1" key="1">
    <citation type="journal article" date="2021" name="Proc. Natl. Acad. Sci. U.S.A.">
        <title>Three genomes in the algal genus Volvox reveal the fate of a haploid sex-determining region after a transition to homothallism.</title>
        <authorList>
            <person name="Yamamoto K."/>
            <person name="Hamaji T."/>
            <person name="Kawai-Toyooka H."/>
            <person name="Matsuzaki R."/>
            <person name="Takahashi F."/>
            <person name="Nishimura Y."/>
            <person name="Kawachi M."/>
            <person name="Noguchi H."/>
            <person name="Minakuchi Y."/>
            <person name="Umen J.G."/>
            <person name="Toyoda A."/>
            <person name="Nozaki H."/>
        </authorList>
    </citation>
    <scope>NUCLEOTIDE SEQUENCE</scope>
    <source>
        <strain evidence="1">NIES-3785</strain>
    </source>
</reference>